<organism evidence="8 9">
    <name type="scientific">Hericium alpestre</name>
    <dbReference type="NCBI Taxonomy" id="135208"/>
    <lineage>
        <taxon>Eukaryota</taxon>
        <taxon>Fungi</taxon>
        <taxon>Dikarya</taxon>
        <taxon>Basidiomycota</taxon>
        <taxon>Agaricomycotina</taxon>
        <taxon>Agaricomycetes</taxon>
        <taxon>Russulales</taxon>
        <taxon>Hericiaceae</taxon>
        <taxon>Hericium</taxon>
    </lineage>
</organism>
<evidence type="ECO:0000256" key="1">
    <source>
        <dbReference type="ARBA" id="ARBA00010638"/>
    </source>
</evidence>
<feature type="binding site" evidence="6">
    <location>
        <position position="62"/>
    </location>
    <ligand>
        <name>substrate</name>
    </ligand>
</feature>
<sequence length="222" mass="24757">MSAALVRNQKRALRKYITETLRALPSADVQEQSRRITERILASPFFLKSRSVSCYLSMPTGEPDTAPLVSEILRTGKTLFVPKIDASKAGHMDLLRIYDEEDLQSLPAGTWGIKEPTYQWKDAARTNALDINSPPLEVIFVPGVAFDHSLSRLGYGMGYYDRFISAYFAAASGRGFPRPLLVALALREQIIKEGEIPTEKHDWKVDLIVSPDEVLGNDKSTS</sequence>
<evidence type="ECO:0000313" key="8">
    <source>
        <dbReference type="EMBL" id="TFY77692.1"/>
    </source>
</evidence>
<accession>A0A4Y9ZSD1</accession>
<dbReference type="InterPro" id="IPR024185">
    <property type="entry name" value="FTHF_cligase-like_sf"/>
</dbReference>
<dbReference type="Pfam" id="PF01812">
    <property type="entry name" value="5-FTHF_cyc-lig"/>
    <property type="match status" value="1"/>
</dbReference>
<comment type="cofactor">
    <cofactor evidence="7">
        <name>Mg(2+)</name>
        <dbReference type="ChEBI" id="CHEBI:18420"/>
    </cofactor>
</comment>
<comment type="caution">
    <text evidence="8">The sequence shown here is derived from an EMBL/GenBank/DDBJ whole genome shotgun (WGS) entry which is preliminary data.</text>
</comment>
<dbReference type="InterPro" id="IPR037171">
    <property type="entry name" value="NagB/RpiA_transferase-like"/>
</dbReference>
<feature type="binding site" evidence="6">
    <location>
        <begin position="152"/>
        <end position="160"/>
    </location>
    <ligand>
        <name>ATP</name>
        <dbReference type="ChEBI" id="CHEBI:30616"/>
    </ligand>
</feature>
<evidence type="ECO:0000256" key="2">
    <source>
        <dbReference type="ARBA" id="ARBA00022741"/>
    </source>
</evidence>
<keyword evidence="9" id="KW-1185">Reference proteome</keyword>
<dbReference type="PIRSF" id="PIRSF006806">
    <property type="entry name" value="FTHF_cligase"/>
    <property type="match status" value="1"/>
</dbReference>
<dbReference type="PANTHER" id="PTHR23407:SF1">
    <property type="entry name" value="5-FORMYLTETRAHYDROFOLATE CYCLO-LIGASE"/>
    <property type="match status" value="1"/>
</dbReference>
<evidence type="ECO:0000256" key="5">
    <source>
        <dbReference type="ARBA" id="ARBA00038966"/>
    </source>
</evidence>
<evidence type="ECO:0000256" key="3">
    <source>
        <dbReference type="ARBA" id="ARBA00022840"/>
    </source>
</evidence>
<dbReference type="OrthoDB" id="2015992at2759"/>
<dbReference type="Proteomes" id="UP000298061">
    <property type="component" value="Unassembled WGS sequence"/>
</dbReference>
<dbReference type="NCBIfam" id="TIGR02727">
    <property type="entry name" value="MTHFS_bact"/>
    <property type="match status" value="1"/>
</dbReference>
<dbReference type="GO" id="GO:0046872">
    <property type="term" value="F:metal ion binding"/>
    <property type="evidence" value="ECO:0007669"/>
    <property type="project" value="UniProtKB-KW"/>
</dbReference>
<dbReference type="GO" id="GO:0005739">
    <property type="term" value="C:mitochondrion"/>
    <property type="evidence" value="ECO:0007669"/>
    <property type="project" value="TreeGrafter"/>
</dbReference>
<dbReference type="SUPFAM" id="SSF100950">
    <property type="entry name" value="NagB/RpiA/CoA transferase-like"/>
    <property type="match status" value="1"/>
</dbReference>
<protein>
    <recommendedName>
        <fullName evidence="5 7">5-formyltetrahydrofolate cyclo-ligase</fullName>
        <ecNumber evidence="5 7">6.3.3.2</ecNumber>
    </recommendedName>
</protein>
<evidence type="ECO:0000256" key="6">
    <source>
        <dbReference type="PIRSR" id="PIRSR006806-1"/>
    </source>
</evidence>
<dbReference type="InterPro" id="IPR002698">
    <property type="entry name" value="FTHF_cligase"/>
</dbReference>
<dbReference type="GO" id="GO:0009396">
    <property type="term" value="P:folic acid-containing compound biosynthetic process"/>
    <property type="evidence" value="ECO:0007669"/>
    <property type="project" value="TreeGrafter"/>
</dbReference>
<dbReference type="Gene3D" id="3.40.50.10420">
    <property type="entry name" value="NagB/RpiA/CoA transferase-like"/>
    <property type="match status" value="1"/>
</dbReference>
<evidence type="ECO:0000256" key="7">
    <source>
        <dbReference type="RuleBase" id="RU361279"/>
    </source>
</evidence>
<feature type="binding site" evidence="6">
    <location>
        <begin position="10"/>
        <end position="14"/>
    </location>
    <ligand>
        <name>ATP</name>
        <dbReference type="ChEBI" id="CHEBI:30616"/>
    </ligand>
</feature>
<proteinExistence type="inferred from homology"/>
<dbReference type="EMBL" id="SFCI01000846">
    <property type="protein sequence ID" value="TFY77692.1"/>
    <property type="molecule type" value="Genomic_DNA"/>
</dbReference>
<keyword evidence="7" id="KW-0479">Metal-binding</keyword>
<dbReference type="EC" id="6.3.3.2" evidence="5 7"/>
<dbReference type="PANTHER" id="PTHR23407">
    <property type="entry name" value="ATPASE INHIBITOR/5-FORMYLTETRAHYDROFOLATE CYCLO-LIGASE"/>
    <property type="match status" value="1"/>
</dbReference>
<dbReference type="GO" id="GO:0030272">
    <property type="term" value="F:5-formyltetrahydrofolate cyclo-ligase activity"/>
    <property type="evidence" value="ECO:0007669"/>
    <property type="project" value="UniProtKB-EC"/>
</dbReference>
<comment type="similarity">
    <text evidence="1 7">Belongs to the 5-formyltetrahydrofolate cyclo-ligase family.</text>
</comment>
<comment type="catalytic activity">
    <reaction evidence="4 7">
        <text>(6S)-5-formyl-5,6,7,8-tetrahydrofolate + ATP = (6R)-5,10-methenyltetrahydrofolate + ADP + phosphate</text>
        <dbReference type="Rhea" id="RHEA:10488"/>
        <dbReference type="ChEBI" id="CHEBI:30616"/>
        <dbReference type="ChEBI" id="CHEBI:43474"/>
        <dbReference type="ChEBI" id="CHEBI:57455"/>
        <dbReference type="ChEBI" id="CHEBI:57457"/>
        <dbReference type="ChEBI" id="CHEBI:456216"/>
        <dbReference type="EC" id="6.3.3.2"/>
    </reaction>
</comment>
<name>A0A4Y9ZSD1_9AGAM</name>
<evidence type="ECO:0000313" key="9">
    <source>
        <dbReference type="Proteomes" id="UP000298061"/>
    </source>
</evidence>
<keyword evidence="3 6" id="KW-0067">ATP-binding</keyword>
<dbReference type="AlphaFoldDB" id="A0A4Y9ZSD1"/>
<reference evidence="8 9" key="1">
    <citation type="submission" date="2019-02" db="EMBL/GenBank/DDBJ databases">
        <title>Genome sequencing of the rare red list fungi Hericium alpestre (H. flagellum).</title>
        <authorList>
            <person name="Buettner E."/>
            <person name="Kellner H."/>
        </authorList>
    </citation>
    <scope>NUCLEOTIDE SEQUENCE [LARGE SCALE GENOMIC DNA]</scope>
    <source>
        <strain evidence="8 9">DSM 108284</strain>
    </source>
</reference>
<evidence type="ECO:0000256" key="4">
    <source>
        <dbReference type="ARBA" id="ARBA00036539"/>
    </source>
</evidence>
<dbReference type="STRING" id="135208.A0A4Y9ZSD1"/>
<dbReference type="GO" id="GO:0035999">
    <property type="term" value="P:tetrahydrofolate interconversion"/>
    <property type="evidence" value="ECO:0007669"/>
    <property type="project" value="TreeGrafter"/>
</dbReference>
<keyword evidence="2 6" id="KW-0547">Nucleotide-binding</keyword>
<dbReference type="GO" id="GO:0005524">
    <property type="term" value="F:ATP binding"/>
    <property type="evidence" value="ECO:0007669"/>
    <property type="project" value="UniProtKB-KW"/>
</dbReference>
<keyword evidence="7" id="KW-0460">Magnesium</keyword>
<gene>
    <name evidence="8" type="ORF">EWM64_g6319</name>
</gene>
<feature type="binding site" evidence="6">
    <location>
        <position position="56"/>
    </location>
    <ligand>
        <name>substrate</name>
    </ligand>
</feature>